<dbReference type="Proteomes" id="UP001420932">
    <property type="component" value="Unassembled WGS sequence"/>
</dbReference>
<accession>A0AAP0KYV6</accession>
<evidence type="ECO:0000313" key="2">
    <source>
        <dbReference type="Proteomes" id="UP001420932"/>
    </source>
</evidence>
<evidence type="ECO:0000313" key="1">
    <source>
        <dbReference type="EMBL" id="KAK9160412.1"/>
    </source>
</evidence>
<protein>
    <submittedName>
        <fullName evidence="1">Uncharacterized protein</fullName>
    </submittedName>
</protein>
<dbReference type="EMBL" id="JBBNAF010000003">
    <property type="protein sequence ID" value="KAK9160412.1"/>
    <property type="molecule type" value="Genomic_DNA"/>
</dbReference>
<organism evidence="1 2">
    <name type="scientific">Stephania yunnanensis</name>
    <dbReference type="NCBI Taxonomy" id="152371"/>
    <lineage>
        <taxon>Eukaryota</taxon>
        <taxon>Viridiplantae</taxon>
        <taxon>Streptophyta</taxon>
        <taxon>Embryophyta</taxon>
        <taxon>Tracheophyta</taxon>
        <taxon>Spermatophyta</taxon>
        <taxon>Magnoliopsida</taxon>
        <taxon>Ranunculales</taxon>
        <taxon>Menispermaceae</taxon>
        <taxon>Menispermoideae</taxon>
        <taxon>Cissampelideae</taxon>
        <taxon>Stephania</taxon>
    </lineage>
</organism>
<sequence>MCEFKYVSGPSRVDVRVAEYFTSTGGILAPMVRDAREVPTITPGCNDPLP</sequence>
<reference evidence="1 2" key="1">
    <citation type="submission" date="2024-01" db="EMBL/GenBank/DDBJ databases">
        <title>Genome assemblies of Stephania.</title>
        <authorList>
            <person name="Yang L."/>
        </authorList>
    </citation>
    <scope>NUCLEOTIDE SEQUENCE [LARGE SCALE GENOMIC DNA]</scope>
    <source>
        <strain evidence="1">YNDBR</strain>
        <tissue evidence="1">Leaf</tissue>
    </source>
</reference>
<keyword evidence="2" id="KW-1185">Reference proteome</keyword>
<comment type="caution">
    <text evidence="1">The sequence shown here is derived from an EMBL/GenBank/DDBJ whole genome shotgun (WGS) entry which is preliminary data.</text>
</comment>
<proteinExistence type="predicted"/>
<gene>
    <name evidence="1" type="ORF">Syun_006753</name>
</gene>
<dbReference type="AlphaFoldDB" id="A0AAP0KYV6"/>
<name>A0AAP0KYV6_9MAGN</name>